<keyword evidence="3" id="KW-1185">Reference proteome</keyword>
<proteinExistence type="predicted"/>
<evidence type="ECO:0008006" key="4">
    <source>
        <dbReference type="Google" id="ProtNLM"/>
    </source>
</evidence>
<dbReference type="Proteomes" id="UP001189429">
    <property type="component" value="Unassembled WGS sequence"/>
</dbReference>
<evidence type="ECO:0000313" key="2">
    <source>
        <dbReference type="EMBL" id="CAK0906263.1"/>
    </source>
</evidence>
<reference evidence="2" key="1">
    <citation type="submission" date="2023-10" db="EMBL/GenBank/DDBJ databases">
        <authorList>
            <person name="Chen Y."/>
            <person name="Shah S."/>
            <person name="Dougan E. K."/>
            <person name="Thang M."/>
            <person name="Chan C."/>
        </authorList>
    </citation>
    <scope>NUCLEOTIDE SEQUENCE [LARGE SCALE GENOMIC DNA]</scope>
</reference>
<comment type="caution">
    <text evidence="2">The sequence shown here is derived from an EMBL/GenBank/DDBJ whole genome shotgun (WGS) entry which is preliminary data.</text>
</comment>
<dbReference type="EMBL" id="CAUYUJ010021669">
    <property type="protein sequence ID" value="CAK0906263.1"/>
    <property type="molecule type" value="Genomic_DNA"/>
</dbReference>
<gene>
    <name evidence="2" type="ORF">PCOR1329_LOCUS81662</name>
</gene>
<protein>
    <recommendedName>
        <fullName evidence="4">MARVEL domain-containing protein</fullName>
    </recommendedName>
</protein>
<feature type="transmembrane region" description="Helical" evidence="1">
    <location>
        <begin position="88"/>
        <end position="106"/>
    </location>
</feature>
<evidence type="ECO:0000313" key="3">
    <source>
        <dbReference type="Proteomes" id="UP001189429"/>
    </source>
</evidence>
<sequence>MVQPLSSFCCGCPLEMGVRITLTLHLLSCLFYMATCWLNVVVEAPTLGSDVAMGTQAFNCGFALASLPFVVSGFSGVFYEIEVHLRVYLYWLILTVSMDSVLYAYVLCQNSCAKIPVFLEDVGGAFSCGFMRMAGTLMLASWLVLMGYNAFTVWSLCEELQGRPGRLLASWPPPRRRLASLQGVGGRHAVPDERAMALQHKGGLFGTGPALLQPARPVVYGSLSSQLYGGSVPIFGGETAYRQNRHHIKFMGEDIHDRPTCALTAAR</sequence>
<name>A0ABN9Y6K3_9DINO</name>
<organism evidence="2 3">
    <name type="scientific">Prorocentrum cordatum</name>
    <dbReference type="NCBI Taxonomy" id="2364126"/>
    <lineage>
        <taxon>Eukaryota</taxon>
        <taxon>Sar</taxon>
        <taxon>Alveolata</taxon>
        <taxon>Dinophyceae</taxon>
        <taxon>Prorocentrales</taxon>
        <taxon>Prorocentraceae</taxon>
        <taxon>Prorocentrum</taxon>
    </lineage>
</organism>
<keyword evidence="1" id="KW-0812">Transmembrane</keyword>
<keyword evidence="1" id="KW-1133">Transmembrane helix</keyword>
<feature type="transmembrane region" description="Helical" evidence="1">
    <location>
        <begin position="22"/>
        <end position="42"/>
    </location>
</feature>
<evidence type="ECO:0000256" key="1">
    <source>
        <dbReference type="SAM" id="Phobius"/>
    </source>
</evidence>
<feature type="transmembrane region" description="Helical" evidence="1">
    <location>
        <begin position="62"/>
        <end position="81"/>
    </location>
</feature>
<keyword evidence="1" id="KW-0472">Membrane</keyword>
<accession>A0ABN9Y6K3</accession>